<proteinExistence type="predicted"/>
<feature type="domain" description="HTH araC/xylS-type" evidence="3">
    <location>
        <begin position="204"/>
        <end position="301"/>
    </location>
</feature>
<comment type="caution">
    <text evidence="4">The sequence shown here is derived from an EMBL/GenBank/DDBJ whole genome shotgun (WGS) entry which is preliminary data.</text>
</comment>
<evidence type="ECO:0000256" key="2">
    <source>
        <dbReference type="ARBA" id="ARBA00023163"/>
    </source>
</evidence>
<dbReference type="OrthoDB" id="9803764at2"/>
<reference evidence="4 5" key="1">
    <citation type="submission" date="2018-06" db="EMBL/GenBank/DDBJ databases">
        <title>Genomic Encyclopedia of Type Strains, Phase III (KMG-III): the genomes of soil and plant-associated and newly described type strains.</title>
        <authorList>
            <person name="Whitman W."/>
        </authorList>
    </citation>
    <scope>NUCLEOTIDE SEQUENCE [LARGE SCALE GENOMIC DNA]</scope>
    <source>
        <strain evidence="4 5">CECT 7377</strain>
    </source>
</reference>
<keyword evidence="2" id="KW-0804">Transcription</keyword>
<dbReference type="PANTHER" id="PTHR47893:SF1">
    <property type="entry name" value="REGULATORY PROTEIN PCHR"/>
    <property type="match status" value="1"/>
</dbReference>
<evidence type="ECO:0000313" key="4">
    <source>
        <dbReference type="EMBL" id="RBP85009.1"/>
    </source>
</evidence>
<dbReference type="RefSeq" id="WP_113915139.1">
    <property type="nucleotide sequence ID" value="NZ_QNSE01000002.1"/>
</dbReference>
<dbReference type="InterPro" id="IPR053142">
    <property type="entry name" value="PchR_regulatory_protein"/>
</dbReference>
<dbReference type="GO" id="GO:0043565">
    <property type="term" value="F:sequence-specific DNA binding"/>
    <property type="evidence" value="ECO:0007669"/>
    <property type="project" value="InterPro"/>
</dbReference>
<dbReference type="PROSITE" id="PS01124">
    <property type="entry name" value="HTH_ARAC_FAMILY_2"/>
    <property type="match status" value="1"/>
</dbReference>
<dbReference type="GO" id="GO:0003700">
    <property type="term" value="F:DNA-binding transcription factor activity"/>
    <property type="evidence" value="ECO:0007669"/>
    <property type="project" value="InterPro"/>
</dbReference>
<organism evidence="4 5">
    <name type="scientific">Marinomonas rhizomae</name>
    <dbReference type="NCBI Taxonomy" id="491948"/>
    <lineage>
        <taxon>Bacteria</taxon>
        <taxon>Pseudomonadati</taxon>
        <taxon>Pseudomonadota</taxon>
        <taxon>Gammaproteobacteria</taxon>
        <taxon>Oceanospirillales</taxon>
        <taxon>Oceanospirillaceae</taxon>
        <taxon>Marinomonas</taxon>
    </lineage>
</organism>
<dbReference type="PANTHER" id="PTHR47893">
    <property type="entry name" value="REGULATORY PROTEIN PCHR"/>
    <property type="match status" value="1"/>
</dbReference>
<evidence type="ECO:0000259" key="3">
    <source>
        <dbReference type="PROSITE" id="PS01124"/>
    </source>
</evidence>
<evidence type="ECO:0000256" key="1">
    <source>
        <dbReference type="ARBA" id="ARBA00023015"/>
    </source>
</evidence>
<dbReference type="SUPFAM" id="SSF46689">
    <property type="entry name" value="Homeodomain-like"/>
    <property type="match status" value="2"/>
</dbReference>
<dbReference type="InterPro" id="IPR018060">
    <property type="entry name" value="HTH_AraC"/>
</dbReference>
<dbReference type="Pfam" id="PF12833">
    <property type="entry name" value="HTH_18"/>
    <property type="match status" value="1"/>
</dbReference>
<evidence type="ECO:0000313" key="5">
    <source>
        <dbReference type="Proteomes" id="UP000252792"/>
    </source>
</evidence>
<dbReference type="Gene3D" id="1.10.10.60">
    <property type="entry name" value="Homeodomain-like"/>
    <property type="match status" value="1"/>
</dbReference>
<keyword evidence="5" id="KW-1185">Reference proteome</keyword>
<dbReference type="InterPro" id="IPR009057">
    <property type="entry name" value="Homeodomain-like_sf"/>
</dbReference>
<sequence>METIYTENAPNTSIATLLTSPGIVTEQIGNYLQISTLDLHLESSKDIREEGPPTFCIAIFLDGKGEFSIDAGEVLTIQPDMTVVFHSAYPVAGRTLFKKDSHIHCVDIRFSLEYISSFGIVNLDRLIPMFEQNHSVAKATMLTKKTPFKLKEISQQVFYCELEGIPRSLFLQSKALEALSHVLTIFDDTKVPLQLSKSDHTKIQSAISLIEHQFDQPWTIASLASTVGINQSKLKQGFHLAVQSTVHRYLEEIRLTNAKHLLEQGHKVLDVCLATGYSHPSHFSKRFKQRYLVLPSKWNQKKSI</sequence>
<accession>A0A366JF12</accession>
<keyword evidence="1" id="KW-0805">Transcription regulation</keyword>
<gene>
    <name evidence="4" type="ORF">DFP80_1026</name>
</gene>
<dbReference type="SMART" id="SM00342">
    <property type="entry name" value="HTH_ARAC"/>
    <property type="match status" value="1"/>
</dbReference>
<dbReference type="AlphaFoldDB" id="A0A366JF12"/>
<protein>
    <submittedName>
        <fullName evidence="4">AraC family transcriptional regulator</fullName>
    </submittedName>
</protein>
<dbReference type="Proteomes" id="UP000252792">
    <property type="component" value="Unassembled WGS sequence"/>
</dbReference>
<dbReference type="EMBL" id="QNSE01000002">
    <property type="protein sequence ID" value="RBP85009.1"/>
    <property type="molecule type" value="Genomic_DNA"/>
</dbReference>
<name>A0A366JF12_9GAMM</name>